<dbReference type="CDD" id="cd18987">
    <property type="entry name" value="LGIC_ECD_anion"/>
    <property type="match status" value="1"/>
</dbReference>
<keyword evidence="3 11" id="KW-0813">Transport</keyword>
<feature type="transmembrane region" description="Helical" evidence="11">
    <location>
        <begin position="258"/>
        <end position="280"/>
    </location>
</feature>
<dbReference type="Proteomes" id="UP000050761">
    <property type="component" value="Unassembled WGS sequence"/>
</dbReference>
<evidence type="ECO:0000256" key="9">
    <source>
        <dbReference type="ARBA" id="ARBA00023136"/>
    </source>
</evidence>
<feature type="domain" description="Neurotransmitter-gated ion-channel transmembrane" evidence="13">
    <location>
        <begin position="201"/>
        <end position="400"/>
    </location>
</feature>
<keyword evidence="4" id="KW-1003">Cell membrane</keyword>
<evidence type="ECO:0000313" key="16">
    <source>
        <dbReference type="WBParaSite" id="HPBE_0002171301-mRNA-1"/>
    </source>
</evidence>
<dbReference type="EMBL" id="UZAH01033271">
    <property type="protein sequence ID" value="VDP27566.1"/>
    <property type="molecule type" value="Genomic_DNA"/>
</dbReference>
<proteinExistence type="inferred from homology"/>
<accession>A0A3P8G9E0</accession>
<dbReference type="InterPro" id="IPR006201">
    <property type="entry name" value="Neur_channel"/>
</dbReference>
<protein>
    <submittedName>
        <fullName evidence="16">Ig-like domain-containing protein</fullName>
    </submittedName>
</protein>
<keyword evidence="9 11" id="KW-0472">Membrane</keyword>
<feature type="domain" description="Neurotransmitter-gated ion-channel ligand-binding" evidence="12">
    <location>
        <begin position="31"/>
        <end position="191"/>
    </location>
</feature>
<dbReference type="GO" id="GO:0004888">
    <property type="term" value="F:transmembrane signaling receptor activity"/>
    <property type="evidence" value="ECO:0007669"/>
    <property type="project" value="InterPro"/>
</dbReference>
<dbReference type="Pfam" id="PF02932">
    <property type="entry name" value="Neur_chan_memb"/>
    <property type="match status" value="1"/>
</dbReference>
<dbReference type="OrthoDB" id="442503at2759"/>
<dbReference type="InterPro" id="IPR006029">
    <property type="entry name" value="Neurotrans-gated_channel_TM"/>
</dbReference>
<evidence type="ECO:0000256" key="4">
    <source>
        <dbReference type="ARBA" id="ARBA00022475"/>
    </source>
</evidence>
<dbReference type="InterPro" id="IPR006202">
    <property type="entry name" value="Neur_chan_lig-bd"/>
</dbReference>
<dbReference type="Gene3D" id="1.20.58.390">
    <property type="entry name" value="Neurotransmitter-gated ion-channel transmembrane domain"/>
    <property type="match status" value="1"/>
</dbReference>
<comment type="caution">
    <text evidence="11">Lacks conserved residue(s) required for the propagation of feature annotation.</text>
</comment>
<dbReference type="InterPro" id="IPR036734">
    <property type="entry name" value="Neur_chan_lig-bd_sf"/>
</dbReference>
<sequence>MRSKLGRNYVKFKLSRTPVSAPATIKLWNFQDFQLDIYFQEKWVDPRLAHNGTKRILLKDPQLFKLIWHPDVYFANARTAQFHDVTQPNFLVWIYPNGTVWYDCRISLTVLCMQNLARYPLDSQSCALRILSYAYDTDQIVIRWNGPHPVEINSEIRMPDMRLRSIQHFVRNDSYVTGVWSCALAEFHVDREIMHHIIQSYVPTALIVVISWFSFWLDVEAVPGRVSLSITTLLTLATQSSAARMALPQASYVKAIDVWMGACMAFVFSAMIEFTVVNYCTRRKPKKSDKPTKGLSEQVQNLVAQYKEKRKEYQNGTCYEVAMCDNENTASLEKKQLREMNQMNQPSLLLRRNFLPSTKRKAIEERISRVEANRKFAQLIDRRSRVYFPLAFVMFNFFYWVYYIKYAVDTIE</sequence>
<dbReference type="AlphaFoldDB" id="A0A3P8G9E0"/>
<feature type="transmembrane region" description="Helical" evidence="11">
    <location>
        <begin position="386"/>
        <end position="404"/>
    </location>
</feature>
<gene>
    <name evidence="14" type="ORF">HPBE_LOCUS21712</name>
</gene>
<reference evidence="16" key="2">
    <citation type="submission" date="2019-09" db="UniProtKB">
        <authorList>
            <consortium name="WormBaseParasite"/>
        </authorList>
    </citation>
    <scope>IDENTIFICATION</scope>
</reference>
<evidence type="ECO:0000259" key="12">
    <source>
        <dbReference type="Pfam" id="PF02931"/>
    </source>
</evidence>
<keyword evidence="6" id="KW-0732">Signal</keyword>
<dbReference type="InterPro" id="IPR006028">
    <property type="entry name" value="GABAA/Glycine_rcpt"/>
</dbReference>
<dbReference type="WBParaSite" id="HPBE_0002171301-mRNA-1">
    <property type="protein sequence ID" value="HPBE_0002171301-mRNA-1"/>
    <property type="gene ID" value="HPBE_0002171301"/>
</dbReference>
<evidence type="ECO:0000313" key="14">
    <source>
        <dbReference type="EMBL" id="VDP27566.1"/>
    </source>
</evidence>
<dbReference type="CDD" id="cd19049">
    <property type="entry name" value="LGIC_TM_anion"/>
    <property type="match status" value="1"/>
</dbReference>
<name>A0A3P8G9E0_HELPZ</name>
<evidence type="ECO:0000256" key="8">
    <source>
        <dbReference type="ARBA" id="ARBA00023065"/>
    </source>
</evidence>
<dbReference type="Pfam" id="PF02931">
    <property type="entry name" value="Neur_chan_LBD"/>
    <property type="match status" value="1"/>
</dbReference>
<organism evidence="14">
    <name type="scientific">Heligmosomoides polygyrus</name>
    <name type="common">Parasitic roundworm</name>
    <dbReference type="NCBI Taxonomy" id="6339"/>
    <lineage>
        <taxon>Eukaryota</taxon>
        <taxon>Metazoa</taxon>
        <taxon>Ecdysozoa</taxon>
        <taxon>Nematoda</taxon>
        <taxon>Chromadorea</taxon>
        <taxon>Rhabditida</taxon>
        <taxon>Rhabditina</taxon>
        <taxon>Rhabditomorpha</taxon>
        <taxon>Strongyloidea</taxon>
        <taxon>Heligmosomidae</taxon>
        <taxon>Heligmosomoides</taxon>
    </lineage>
</organism>
<evidence type="ECO:0000313" key="15">
    <source>
        <dbReference type="Proteomes" id="UP000050761"/>
    </source>
</evidence>
<evidence type="ECO:0000256" key="3">
    <source>
        <dbReference type="ARBA" id="ARBA00022448"/>
    </source>
</evidence>
<dbReference type="PROSITE" id="PS00236">
    <property type="entry name" value="NEUROTR_ION_CHANNEL"/>
    <property type="match status" value="1"/>
</dbReference>
<reference evidence="14 15" key="1">
    <citation type="submission" date="2018-11" db="EMBL/GenBank/DDBJ databases">
        <authorList>
            <consortium name="Pathogen Informatics"/>
        </authorList>
    </citation>
    <scope>NUCLEOTIDE SEQUENCE [LARGE SCALE GENOMIC DNA]</scope>
</reference>
<evidence type="ECO:0000256" key="6">
    <source>
        <dbReference type="ARBA" id="ARBA00022729"/>
    </source>
</evidence>
<dbReference type="PRINTS" id="PR00252">
    <property type="entry name" value="NRIONCHANNEL"/>
</dbReference>
<dbReference type="SUPFAM" id="SSF63712">
    <property type="entry name" value="Nicotinic receptor ligand binding domain-like"/>
    <property type="match status" value="1"/>
</dbReference>
<keyword evidence="15" id="KW-1185">Reference proteome</keyword>
<keyword evidence="5 11" id="KW-0812">Transmembrane</keyword>
<dbReference type="NCBIfam" id="TIGR00860">
    <property type="entry name" value="LIC"/>
    <property type="match status" value="1"/>
</dbReference>
<dbReference type="PANTHER" id="PTHR18945">
    <property type="entry name" value="NEUROTRANSMITTER GATED ION CHANNEL"/>
    <property type="match status" value="1"/>
</dbReference>
<dbReference type="InterPro" id="IPR036719">
    <property type="entry name" value="Neuro-gated_channel_TM_sf"/>
</dbReference>
<evidence type="ECO:0000259" key="13">
    <source>
        <dbReference type="Pfam" id="PF02932"/>
    </source>
</evidence>
<evidence type="ECO:0000256" key="7">
    <source>
        <dbReference type="ARBA" id="ARBA00022989"/>
    </source>
</evidence>
<comment type="subcellular location">
    <subcellularLocation>
        <location evidence="2">Cell membrane</location>
    </subcellularLocation>
    <subcellularLocation>
        <location evidence="1">Membrane</location>
        <topology evidence="1">Multi-pass membrane protein</topology>
    </subcellularLocation>
</comment>
<dbReference type="InterPro" id="IPR038050">
    <property type="entry name" value="Neuro_actylchol_rec"/>
</dbReference>
<dbReference type="PRINTS" id="PR00253">
    <property type="entry name" value="GABAARECEPTR"/>
</dbReference>
<dbReference type="SUPFAM" id="SSF90112">
    <property type="entry name" value="Neurotransmitter-gated ion-channel transmembrane pore"/>
    <property type="match status" value="1"/>
</dbReference>
<dbReference type="GO" id="GO:0005230">
    <property type="term" value="F:extracellular ligand-gated monoatomic ion channel activity"/>
    <property type="evidence" value="ECO:0007669"/>
    <property type="project" value="InterPro"/>
</dbReference>
<dbReference type="InterPro" id="IPR018000">
    <property type="entry name" value="Neurotransmitter_ion_chnl_CS"/>
</dbReference>
<evidence type="ECO:0000256" key="2">
    <source>
        <dbReference type="ARBA" id="ARBA00004236"/>
    </source>
</evidence>
<evidence type="ECO:0000256" key="1">
    <source>
        <dbReference type="ARBA" id="ARBA00004141"/>
    </source>
</evidence>
<comment type="similarity">
    <text evidence="11">Belongs to the ligand-gated ion channel (TC 1.A.9) family.</text>
</comment>
<keyword evidence="8 11" id="KW-0406">Ion transport</keyword>
<dbReference type="Gene3D" id="2.70.170.10">
    <property type="entry name" value="Neurotransmitter-gated ion-channel ligand-binding domain"/>
    <property type="match status" value="1"/>
</dbReference>
<keyword evidence="7 11" id="KW-1133">Transmembrane helix</keyword>
<evidence type="ECO:0000256" key="10">
    <source>
        <dbReference type="ARBA" id="ARBA00023303"/>
    </source>
</evidence>
<dbReference type="GO" id="GO:0005886">
    <property type="term" value="C:plasma membrane"/>
    <property type="evidence" value="ECO:0007669"/>
    <property type="project" value="UniProtKB-SubCell"/>
</dbReference>
<evidence type="ECO:0000256" key="5">
    <source>
        <dbReference type="ARBA" id="ARBA00022692"/>
    </source>
</evidence>
<feature type="transmembrane region" description="Helical" evidence="11">
    <location>
        <begin position="200"/>
        <end position="217"/>
    </location>
</feature>
<evidence type="ECO:0000256" key="11">
    <source>
        <dbReference type="RuleBase" id="RU000687"/>
    </source>
</evidence>
<keyword evidence="10 11" id="KW-0407">Ion channel</keyword>